<dbReference type="GeneID" id="39582895"/>
<protein>
    <submittedName>
        <fullName evidence="1">Uncharacterized protein</fullName>
    </submittedName>
</protein>
<dbReference type="AlphaFoldDB" id="A0A3N2PRF1"/>
<accession>A0A3N2PRF1</accession>
<name>A0A3N2PRF1_SODAK</name>
<evidence type="ECO:0000313" key="2">
    <source>
        <dbReference type="Proteomes" id="UP000272025"/>
    </source>
</evidence>
<dbReference type="EMBL" id="ML119058">
    <property type="protein sequence ID" value="ROT37014.1"/>
    <property type="molecule type" value="Genomic_DNA"/>
</dbReference>
<dbReference type="Proteomes" id="UP000272025">
    <property type="component" value="Unassembled WGS sequence"/>
</dbReference>
<organism evidence="1 2">
    <name type="scientific">Sodiomyces alkalinus (strain CBS 110278 / VKM F-3762 / F11)</name>
    <name type="common">Alkaliphilic filamentous fungus</name>
    <dbReference type="NCBI Taxonomy" id="1314773"/>
    <lineage>
        <taxon>Eukaryota</taxon>
        <taxon>Fungi</taxon>
        <taxon>Dikarya</taxon>
        <taxon>Ascomycota</taxon>
        <taxon>Pezizomycotina</taxon>
        <taxon>Sordariomycetes</taxon>
        <taxon>Hypocreomycetidae</taxon>
        <taxon>Glomerellales</taxon>
        <taxon>Plectosphaerellaceae</taxon>
        <taxon>Sodiomyces</taxon>
    </lineage>
</organism>
<proteinExistence type="predicted"/>
<keyword evidence="2" id="KW-1185">Reference proteome</keyword>
<gene>
    <name evidence="1" type="ORF">SODALDRAFT_361867</name>
</gene>
<reference evidence="1 2" key="1">
    <citation type="journal article" date="2018" name="Mol. Ecol.">
        <title>The obligate alkalophilic soda-lake fungus Sodiomyces alkalinus has shifted to a protein diet.</title>
        <authorList>
            <person name="Grum-Grzhimaylo A.A."/>
            <person name="Falkoski D.L."/>
            <person name="van den Heuvel J."/>
            <person name="Valero-Jimenez C.A."/>
            <person name="Min B."/>
            <person name="Choi I.G."/>
            <person name="Lipzen A."/>
            <person name="Daum C.G."/>
            <person name="Aanen D.K."/>
            <person name="Tsang A."/>
            <person name="Henrissat B."/>
            <person name="Bilanenko E.N."/>
            <person name="de Vries R.P."/>
            <person name="van Kan J.A.L."/>
            <person name="Grigoriev I.V."/>
            <person name="Debets A.J.M."/>
        </authorList>
    </citation>
    <scope>NUCLEOTIDE SEQUENCE [LARGE SCALE GENOMIC DNA]</scope>
    <source>
        <strain evidence="1 2">F11</strain>
    </source>
</reference>
<dbReference type="RefSeq" id="XP_028464820.1">
    <property type="nucleotide sequence ID" value="XM_028614417.1"/>
</dbReference>
<sequence length="179" mass="19615">MVSDPVSVVAANKPQQYTRQGGCPLPTITASQSVIRVQRQKYIDRSDQKFCGRSGFYASIHLPSTEVNPMRNSPAPSGHDSFGCGYISSQAPFFRTSTSKRPLLTPQHRSDSPFQTPCLGGRVGSAMRSGMTPDVRQTLIDSEPEPGVAESFISWTSARLPPPLTVIVTYHYAQELRIT</sequence>
<evidence type="ECO:0000313" key="1">
    <source>
        <dbReference type="EMBL" id="ROT37014.1"/>
    </source>
</evidence>